<dbReference type="InterPro" id="IPR050738">
    <property type="entry name" value="Sulfatase"/>
</dbReference>
<organism evidence="4 5">
    <name type="scientific">Tessaracoccus rhinocerotis</name>
    <dbReference type="NCBI Taxonomy" id="1689449"/>
    <lineage>
        <taxon>Bacteria</taxon>
        <taxon>Bacillati</taxon>
        <taxon>Actinomycetota</taxon>
        <taxon>Actinomycetes</taxon>
        <taxon>Propionibacteriales</taxon>
        <taxon>Propionibacteriaceae</taxon>
        <taxon>Tessaracoccus</taxon>
    </lineage>
</organism>
<keyword evidence="4" id="KW-0808">Transferase</keyword>
<gene>
    <name evidence="4" type="ORF">FOJ82_14980</name>
</gene>
<dbReference type="Proteomes" id="UP000317638">
    <property type="component" value="Unassembled WGS sequence"/>
</dbReference>
<evidence type="ECO:0000259" key="3">
    <source>
        <dbReference type="Pfam" id="PF00884"/>
    </source>
</evidence>
<comment type="caution">
    <text evidence="4">The sequence shown here is derived from an EMBL/GenBank/DDBJ whole genome shotgun (WGS) entry which is preliminary data.</text>
</comment>
<proteinExistence type="inferred from homology"/>
<dbReference type="InterPro" id="IPR017850">
    <property type="entry name" value="Alkaline_phosphatase_core_sf"/>
</dbReference>
<keyword evidence="2 4" id="KW-0378">Hydrolase</keyword>
<dbReference type="OrthoDB" id="9777306at2"/>
<comment type="similarity">
    <text evidence="1">Belongs to the sulfatase family.</text>
</comment>
<dbReference type="GO" id="GO:0016740">
    <property type="term" value="F:transferase activity"/>
    <property type="evidence" value="ECO:0007669"/>
    <property type="project" value="UniProtKB-KW"/>
</dbReference>
<dbReference type="InterPro" id="IPR000917">
    <property type="entry name" value="Sulfatase_N"/>
</dbReference>
<dbReference type="EMBL" id="VKKG01000007">
    <property type="protein sequence ID" value="TRY16694.1"/>
    <property type="molecule type" value="Genomic_DNA"/>
</dbReference>
<dbReference type="SUPFAM" id="SSF53649">
    <property type="entry name" value="Alkaline phosphatase-like"/>
    <property type="match status" value="1"/>
</dbReference>
<dbReference type="AlphaFoldDB" id="A0A553JW77"/>
<evidence type="ECO:0000256" key="2">
    <source>
        <dbReference type="ARBA" id="ARBA00022801"/>
    </source>
</evidence>
<dbReference type="Gene3D" id="3.30.1120.10">
    <property type="match status" value="1"/>
</dbReference>
<sequence>MGGSEPRRGGVPEAEAVVVLGGGEDVAGASGWRDDEVDVRVVSEAVSWLGEGDGRPFFAYVASAAPHRPCVPPSFVQGTSAAGARGDSIHLVDWMVGELVDALAAAGELDNTLFLVTSDNGTPMIFPEDGDVANFPPNGPWRGQKADAYEGGHRVPLVCAGPGVPAQASRGEVISLLDLLPTIAEVVGATGVAGDGVAFPLAPEVVEADPERIIGVQAYDGRLVLRSGDRKAIYGSGSGGFSEPVGEPCGPHDPDGQVYDLGNDPAETRNLWGDGERPEVVLHERFSNTTGYAWPTR</sequence>
<feature type="domain" description="Sulfatase N-terminal" evidence="3">
    <location>
        <begin position="38"/>
        <end position="188"/>
    </location>
</feature>
<dbReference type="PANTHER" id="PTHR42693">
    <property type="entry name" value="ARYLSULFATASE FAMILY MEMBER"/>
    <property type="match status" value="1"/>
</dbReference>
<protein>
    <submittedName>
        <fullName evidence="4">Sulfatase-like hydrolase/transferase</fullName>
    </submittedName>
</protein>
<keyword evidence="5" id="KW-1185">Reference proteome</keyword>
<evidence type="ECO:0000256" key="1">
    <source>
        <dbReference type="ARBA" id="ARBA00008779"/>
    </source>
</evidence>
<reference evidence="4 5" key="1">
    <citation type="submission" date="2019-07" db="EMBL/GenBank/DDBJ databases">
        <authorList>
            <person name="Zhou L.-Y."/>
        </authorList>
    </citation>
    <scope>NUCLEOTIDE SEQUENCE [LARGE SCALE GENOMIC DNA]</scope>
    <source>
        <strain evidence="4 5">YIM 101269</strain>
    </source>
</reference>
<evidence type="ECO:0000313" key="5">
    <source>
        <dbReference type="Proteomes" id="UP000317638"/>
    </source>
</evidence>
<accession>A0A553JW77</accession>
<dbReference type="GO" id="GO:0004065">
    <property type="term" value="F:arylsulfatase activity"/>
    <property type="evidence" value="ECO:0007669"/>
    <property type="project" value="TreeGrafter"/>
</dbReference>
<dbReference type="Gene3D" id="3.40.720.10">
    <property type="entry name" value="Alkaline Phosphatase, subunit A"/>
    <property type="match status" value="1"/>
</dbReference>
<evidence type="ECO:0000313" key="4">
    <source>
        <dbReference type="EMBL" id="TRY16694.1"/>
    </source>
</evidence>
<dbReference type="PANTHER" id="PTHR42693:SF53">
    <property type="entry name" value="ENDO-4-O-SULFATASE"/>
    <property type="match status" value="1"/>
</dbReference>
<dbReference type="Pfam" id="PF00884">
    <property type="entry name" value="Sulfatase"/>
    <property type="match status" value="1"/>
</dbReference>
<name>A0A553JW77_9ACTN</name>